<evidence type="ECO:0000313" key="1">
    <source>
        <dbReference type="EMBL" id="TNN48325.1"/>
    </source>
</evidence>
<gene>
    <name evidence="1" type="ORF">EYF80_041487</name>
</gene>
<organism evidence="1 2">
    <name type="scientific">Liparis tanakae</name>
    <name type="common">Tanaka's snailfish</name>
    <dbReference type="NCBI Taxonomy" id="230148"/>
    <lineage>
        <taxon>Eukaryota</taxon>
        <taxon>Metazoa</taxon>
        <taxon>Chordata</taxon>
        <taxon>Craniata</taxon>
        <taxon>Vertebrata</taxon>
        <taxon>Euteleostomi</taxon>
        <taxon>Actinopterygii</taxon>
        <taxon>Neopterygii</taxon>
        <taxon>Teleostei</taxon>
        <taxon>Neoteleostei</taxon>
        <taxon>Acanthomorphata</taxon>
        <taxon>Eupercaria</taxon>
        <taxon>Perciformes</taxon>
        <taxon>Cottioidei</taxon>
        <taxon>Cottales</taxon>
        <taxon>Liparidae</taxon>
        <taxon>Liparis</taxon>
    </lineage>
</organism>
<proteinExistence type="predicted"/>
<dbReference type="Proteomes" id="UP000314294">
    <property type="component" value="Unassembled WGS sequence"/>
</dbReference>
<protein>
    <submittedName>
        <fullName evidence="1">Uncharacterized protein</fullName>
    </submittedName>
</protein>
<accession>A0A4Z2G5I0</accession>
<evidence type="ECO:0000313" key="2">
    <source>
        <dbReference type="Proteomes" id="UP000314294"/>
    </source>
</evidence>
<dbReference type="EMBL" id="SRLO01000702">
    <property type="protein sequence ID" value="TNN48325.1"/>
    <property type="molecule type" value="Genomic_DNA"/>
</dbReference>
<sequence length="141" mass="15819">MSVSSARRVELAEVGMLPQILSTLISSSRLLIQPGLFRRISPDEDDLSEVSELVQQLVDERVVEVVVGAGGAERHQDGAVRRPLLGDDLFVDLVPRLRVDLQDVDVDYRHHGVPVLLKFHFLLFQRMRSVQAGVRHFSLVS</sequence>
<reference evidence="1 2" key="1">
    <citation type="submission" date="2019-03" db="EMBL/GenBank/DDBJ databases">
        <title>First draft genome of Liparis tanakae, snailfish: a comprehensive survey of snailfish specific genes.</title>
        <authorList>
            <person name="Kim W."/>
            <person name="Song I."/>
            <person name="Jeong J.-H."/>
            <person name="Kim D."/>
            <person name="Kim S."/>
            <person name="Ryu S."/>
            <person name="Song J.Y."/>
            <person name="Lee S.K."/>
        </authorList>
    </citation>
    <scope>NUCLEOTIDE SEQUENCE [LARGE SCALE GENOMIC DNA]</scope>
    <source>
        <tissue evidence="1">Muscle</tissue>
    </source>
</reference>
<keyword evidence="2" id="KW-1185">Reference proteome</keyword>
<dbReference type="AlphaFoldDB" id="A0A4Z2G5I0"/>
<comment type="caution">
    <text evidence="1">The sequence shown here is derived from an EMBL/GenBank/DDBJ whole genome shotgun (WGS) entry which is preliminary data.</text>
</comment>
<name>A0A4Z2G5I0_9TELE</name>